<feature type="region of interest" description="Disordered" evidence="1">
    <location>
        <begin position="1"/>
        <end position="24"/>
    </location>
</feature>
<sequence length="135" mass="14812">MQKIGTAASPRRAGEQRGRQDSNLRWETPMVLVHRLNHAAATTGTRVSSALFSRQGSNLRGETPMDFESIALTSRPQLRLRAGSSSLGCRRAAQGATGVRHKIQLKDEVGKGARRPVARRQKAAVTRIAAAWHEY</sequence>
<feature type="compositionally biased region" description="Basic and acidic residues" evidence="1">
    <location>
        <begin position="12"/>
        <end position="24"/>
    </location>
</feature>
<proteinExistence type="predicted"/>
<reference evidence="2 3" key="1">
    <citation type="submission" date="2020-04" db="EMBL/GenBank/DDBJ databases">
        <title>Chromosome-level genome assembly of a cyprinid fish Onychostoma macrolepis by integration of Nanopore Sequencing, Bionano and Hi-C technology.</title>
        <authorList>
            <person name="Wang D."/>
        </authorList>
    </citation>
    <scope>NUCLEOTIDE SEQUENCE [LARGE SCALE GENOMIC DNA]</scope>
    <source>
        <strain evidence="2">SWU-2019</strain>
        <tissue evidence="2">Muscle</tissue>
    </source>
</reference>
<keyword evidence="3" id="KW-1185">Reference proteome</keyword>
<accession>A0A7J6BYF8</accession>
<protein>
    <submittedName>
        <fullName evidence="2">Uncharacterized protein</fullName>
    </submittedName>
</protein>
<gene>
    <name evidence="2" type="ORF">G5714_020142</name>
</gene>
<comment type="caution">
    <text evidence="2">The sequence shown here is derived from an EMBL/GenBank/DDBJ whole genome shotgun (WGS) entry which is preliminary data.</text>
</comment>
<organism evidence="2 3">
    <name type="scientific">Onychostoma macrolepis</name>
    <dbReference type="NCBI Taxonomy" id="369639"/>
    <lineage>
        <taxon>Eukaryota</taxon>
        <taxon>Metazoa</taxon>
        <taxon>Chordata</taxon>
        <taxon>Craniata</taxon>
        <taxon>Vertebrata</taxon>
        <taxon>Euteleostomi</taxon>
        <taxon>Actinopterygii</taxon>
        <taxon>Neopterygii</taxon>
        <taxon>Teleostei</taxon>
        <taxon>Ostariophysi</taxon>
        <taxon>Cypriniformes</taxon>
        <taxon>Cyprinidae</taxon>
        <taxon>Acrossocheilinae</taxon>
        <taxon>Onychostoma</taxon>
    </lineage>
</organism>
<evidence type="ECO:0000313" key="2">
    <source>
        <dbReference type="EMBL" id="KAF4100016.1"/>
    </source>
</evidence>
<evidence type="ECO:0000313" key="3">
    <source>
        <dbReference type="Proteomes" id="UP000579812"/>
    </source>
</evidence>
<dbReference type="Proteomes" id="UP000579812">
    <property type="component" value="Unassembled WGS sequence"/>
</dbReference>
<evidence type="ECO:0000256" key="1">
    <source>
        <dbReference type="SAM" id="MobiDB-lite"/>
    </source>
</evidence>
<dbReference type="EMBL" id="JAAMOB010000020">
    <property type="protein sequence ID" value="KAF4100016.1"/>
    <property type="molecule type" value="Genomic_DNA"/>
</dbReference>
<dbReference type="AlphaFoldDB" id="A0A7J6BYF8"/>
<name>A0A7J6BYF8_9TELE</name>